<reference evidence="3 4" key="1">
    <citation type="submission" date="2021-02" db="EMBL/GenBank/DDBJ databases">
        <title>Bacillus sp. RD4P76, an endophyte from a halophyte.</title>
        <authorList>
            <person name="Sun J.-Q."/>
        </authorList>
    </citation>
    <scope>NUCLEOTIDE SEQUENCE [LARGE SCALE GENOMIC DNA]</scope>
    <source>
        <strain evidence="3 4">RD4P76</strain>
    </source>
</reference>
<comment type="caution">
    <text evidence="3">The sequence shown here is derived from an EMBL/GenBank/DDBJ whole genome shotgun (WGS) entry which is preliminary data.</text>
</comment>
<accession>A0ABS2DL65</accession>
<evidence type="ECO:0000313" key="4">
    <source>
        <dbReference type="Proteomes" id="UP001518925"/>
    </source>
</evidence>
<dbReference type="Proteomes" id="UP001518925">
    <property type="component" value="Unassembled WGS sequence"/>
</dbReference>
<keyword evidence="1" id="KW-0175">Coiled coil</keyword>
<name>A0ABS2DL65_9BACI</name>
<organism evidence="3 4">
    <name type="scientific">Bacillus suaedaesalsae</name>
    <dbReference type="NCBI Taxonomy" id="2810349"/>
    <lineage>
        <taxon>Bacteria</taxon>
        <taxon>Bacillati</taxon>
        <taxon>Bacillota</taxon>
        <taxon>Bacilli</taxon>
        <taxon>Bacillales</taxon>
        <taxon>Bacillaceae</taxon>
        <taxon>Bacillus</taxon>
    </lineage>
</organism>
<feature type="chain" id="PRO_5047052731" evidence="2">
    <location>
        <begin position="26"/>
        <end position="257"/>
    </location>
</feature>
<feature type="signal peptide" evidence="2">
    <location>
        <begin position="1"/>
        <end position="25"/>
    </location>
</feature>
<evidence type="ECO:0000256" key="1">
    <source>
        <dbReference type="SAM" id="Coils"/>
    </source>
</evidence>
<proteinExistence type="predicted"/>
<dbReference type="EMBL" id="JAFELM010000039">
    <property type="protein sequence ID" value="MBM6619137.1"/>
    <property type="molecule type" value="Genomic_DNA"/>
</dbReference>
<gene>
    <name evidence="3" type="ORF">JR050_15825</name>
</gene>
<keyword evidence="4" id="KW-1185">Reference proteome</keyword>
<dbReference type="RefSeq" id="WP_204204492.1">
    <property type="nucleotide sequence ID" value="NZ_JAFELM010000039.1"/>
</dbReference>
<evidence type="ECO:0000256" key="2">
    <source>
        <dbReference type="SAM" id="SignalP"/>
    </source>
</evidence>
<sequence length="257" mass="26726">MVKSFKGKVVTGVVAVGLLSGVSMAFANTDAGTGLKAWYDVQFGKSAASVQKQTTDYAASKVPALAREYNGLKSDATNSINSTRDSEITNTASDIESAKQGHVDALNAKEAEIAGYMASQFDGISVYANSVINSVGTQAYNYAQADLGRHTGSKGQAALTKVNDDLTATTNAAVTELEAEIASAKAALQAQLATETATTVEEIKAATDAKIAELRELITAKKNELVATQQGLITAKAQELEDAAKADLDALVLSINN</sequence>
<evidence type="ECO:0000313" key="3">
    <source>
        <dbReference type="EMBL" id="MBM6619137.1"/>
    </source>
</evidence>
<feature type="coiled-coil region" evidence="1">
    <location>
        <begin position="174"/>
        <end position="224"/>
    </location>
</feature>
<keyword evidence="2" id="KW-0732">Signal</keyword>
<protein>
    <submittedName>
        <fullName evidence="3">Uncharacterized protein</fullName>
    </submittedName>
</protein>